<name>A0ABP1G600_9CHLO</name>
<evidence type="ECO:0000313" key="1">
    <source>
        <dbReference type="EMBL" id="CAL5226710.1"/>
    </source>
</evidence>
<comment type="caution">
    <text evidence="1">The sequence shown here is derived from an EMBL/GenBank/DDBJ whole genome shotgun (WGS) entry which is preliminary data.</text>
</comment>
<accession>A0ABP1G600</accession>
<dbReference type="Proteomes" id="UP001497392">
    <property type="component" value="Unassembled WGS sequence"/>
</dbReference>
<gene>
    <name evidence="1" type="primary">g9562</name>
    <name evidence="1" type="ORF">VP750_LOCUS8616</name>
</gene>
<evidence type="ECO:0000313" key="2">
    <source>
        <dbReference type="Proteomes" id="UP001497392"/>
    </source>
</evidence>
<dbReference type="EMBL" id="CAXHTA020000016">
    <property type="protein sequence ID" value="CAL5226710.1"/>
    <property type="molecule type" value="Genomic_DNA"/>
</dbReference>
<proteinExistence type="predicted"/>
<protein>
    <submittedName>
        <fullName evidence="1">G9562 protein</fullName>
    </submittedName>
</protein>
<sequence length="167" mass="18530">MSSIADRGFAFSCTISIVSDGFTPSFSKQFAAVGANRREAETTAAGDVLKYLIVQFSSSVRHQQHIPSDQAATEFLLNEAIYRNVRQITVSDVHFGSRPEEMRRLAHTPFAQQEEIHLPHMSAMVEWGIRAELQGALLEALAKMRRDVVYKARHVTAASSVDTLTPP</sequence>
<keyword evidence="2" id="KW-1185">Reference proteome</keyword>
<organism evidence="1 2">
    <name type="scientific">Coccomyxa viridis</name>
    <dbReference type="NCBI Taxonomy" id="1274662"/>
    <lineage>
        <taxon>Eukaryota</taxon>
        <taxon>Viridiplantae</taxon>
        <taxon>Chlorophyta</taxon>
        <taxon>core chlorophytes</taxon>
        <taxon>Trebouxiophyceae</taxon>
        <taxon>Trebouxiophyceae incertae sedis</taxon>
        <taxon>Coccomyxaceae</taxon>
        <taxon>Coccomyxa</taxon>
    </lineage>
</organism>
<reference evidence="1 2" key="1">
    <citation type="submission" date="2024-06" db="EMBL/GenBank/DDBJ databases">
        <authorList>
            <person name="Kraege A."/>
            <person name="Thomma B."/>
        </authorList>
    </citation>
    <scope>NUCLEOTIDE SEQUENCE [LARGE SCALE GENOMIC DNA]</scope>
</reference>